<name>A0A9W9FNC4_9EURO</name>
<dbReference type="Proteomes" id="UP001149074">
    <property type="component" value="Unassembled WGS sequence"/>
</dbReference>
<dbReference type="AlphaFoldDB" id="A0A9W9FNC4"/>
<protein>
    <submittedName>
        <fullName evidence="2">Uncharacterized protein</fullName>
    </submittedName>
</protein>
<dbReference type="EMBL" id="JAPQKI010000004">
    <property type="protein sequence ID" value="KAJ5103085.1"/>
    <property type="molecule type" value="Genomic_DNA"/>
</dbReference>
<reference evidence="2" key="2">
    <citation type="journal article" date="2023" name="IMA Fungus">
        <title>Comparative genomic study of the Penicillium genus elucidates a diverse pangenome and 15 lateral gene transfer events.</title>
        <authorList>
            <person name="Petersen C."/>
            <person name="Sorensen T."/>
            <person name="Nielsen M.R."/>
            <person name="Sondergaard T.E."/>
            <person name="Sorensen J.L."/>
            <person name="Fitzpatrick D.A."/>
            <person name="Frisvad J.C."/>
            <person name="Nielsen K.L."/>
        </authorList>
    </citation>
    <scope>NUCLEOTIDE SEQUENCE</scope>
    <source>
        <strain evidence="2">IBT 30761</strain>
    </source>
</reference>
<dbReference type="RefSeq" id="XP_056476465.1">
    <property type="nucleotide sequence ID" value="XM_056616108.1"/>
</dbReference>
<sequence length="177" mass="20086">MKPLTSGMGTPRSGSLTRSSSTWTTPASVNTTFKSPGHYSGRTTAPQMAIPSPSCECKRIILTKESILAQQSIANTNYYSLYGGWKHPVRDCQRVRMEAPTDRLKECMEKEGKEPLKDKIHLLILFTGRYEQYPPRWHDESPEDYEVRKKTARPMQMMNNINSLLTILDNCSNSNVV</sequence>
<feature type="compositionally biased region" description="Polar residues" evidence="1">
    <location>
        <begin position="12"/>
        <end position="34"/>
    </location>
</feature>
<organism evidence="2 3">
    <name type="scientific">Penicillium argentinense</name>
    <dbReference type="NCBI Taxonomy" id="1131581"/>
    <lineage>
        <taxon>Eukaryota</taxon>
        <taxon>Fungi</taxon>
        <taxon>Dikarya</taxon>
        <taxon>Ascomycota</taxon>
        <taxon>Pezizomycotina</taxon>
        <taxon>Eurotiomycetes</taxon>
        <taxon>Eurotiomycetidae</taxon>
        <taxon>Eurotiales</taxon>
        <taxon>Aspergillaceae</taxon>
        <taxon>Penicillium</taxon>
    </lineage>
</organism>
<evidence type="ECO:0000313" key="2">
    <source>
        <dbReference type="EMBL" id="KAJ5103085.1"/>
    </source>
</evidence>
<evidence type="ECO:0000313" key="3">
    <source>
        <dbReference type="Proteomes" id="UP001149074"/>
    </source>
</evidence>
<feature type="region of interest" description="Disordered" evidence="1">
    <location>
        <begin position="1"/>
        <end position="49"/>
    </location>
</feature>
<comment type="caution">
    <text evidence="2">The sequence shown here is derived from an EMBL/GenBank/DDBJ whole genome shotgun (WGS) entry which is preliminary data.</text>
</comment>
<evidence type="ECO:0000256" key="1">
    <source>
        <dbReference type="SAM" id="MobiDB-lite"/>
    </source>
</evidence>
<accession>A0A9W9FNC4</accession>
<gene>
    <name evidence="2" type="ORF">N7532_003614</name>
</gene>
<keyword evidence="3" id="KW-1185">Reference proteome</keyword>
<proteinExistence type="predicted"/>
<dbReference type="OrthoDB" id="446683at2759"/>
<dbReference type="GeneID" id="81355087"/>
<reference evidence="2" key="1">
    <citation type="submission" date="2022-11" db="EMBL/GenBank/DDBJ databases">
        <authorList>
            <person name="Petersen C."/>
        </authorList>
    </citation>
    <scope>NUCLEOTIDE SEQUENCE</scope>
    <source>
        <strain evidence="2">IBT 30761</strain>
    </source>
</reference>